<keyword evidence="2" id="KW-0472">Membrane</keyword>
<keyword evidence="2" id="KW-1133">Transmembrane helix</keyword>
<dbReference type="EMBL" id="LT558118">
    <property type="protein sequence ID" value="SAM69671.1"/>
    <property type="molecule type" value="Genomic_DNA"/>
</dbReference>
<evidence type="ECO:0000313" key="4">
    <source>
        <dbReference type="EMBL" id="SYW81277.1"/>
    </source>
</evidence>
<dbReference type="InterPro" id="IPR018786">
    <property type="entry name" value="Mit_KHE1"/>
</dbReference>
<dbReference type="GO" id="GO:0005743">
    <property type="term" value="C:mitochondrial inner membrane"/>
    <property type="evidence" value="ECO:0007669"/>
    <property type="project" value="TreeGrafter"/>
</dbReference>
<feature type="compositionally biased region" description="Low complexity" evidence="1">
    <location>
        <begin position="245"/>
        <end position="264"/>
    </location>
</feature>
<keyword evidence="6" id="KW-1185">Reference proteome</keyword>
<reference evidence="3" key="1">
    <citation type="submission" date="2016-04" db="EMBL/GenBank/DDBJ databases">
        <authorList>
            <person name="Evans L.H."/>
            <person name="Alamgir A."/>
            <person name="Owens N."/>
            <person name="Weber N.D."/>
            <person name="Virtaneva K."/>
            <person name="Barbian K."/>
            <person name="Babar A."/>
            <person name="Rosenke K."/>
        </authorList>
    </citation>
    <scope>NUCLEOTIDE SEQUENCE</scope>
    <source>
        <strain evidence="3">UB2112</strain>
    </source>
</reference>
<reference evidence="4" key="3">
    <citation type="submission" date="2018-08" db="EMBL/GenBank/DDBJ databases">
        <authorList>
            <person name="Guldener U."/>
        </authorList>
    </citation>
    <scope>NUCLEOTIDE SEQUENCE</scope>
    <source>
        <strain evidence="4">UB2</strain>
    </source>
</reference>
<feature type="region of interest" description="Disordered" evidence="1">
    <location>
        <begin position="245"/>
        <end position="265"/>
    </location>
</feature>
<dbReference type="EMBL" id="ULHB01000092">
    <property type="protein sequence ID" value="SYW81277.1"/>
    <property type="molecule type" value="Genomic_DNA"/>
</dbReference>
<evidence type="ECO:0000313" key="3">
    <source>
        <dbReference type="EMBL" id="SAM69671.1"/>
    </source>
</evidence>
<organism evidence="3 5">
    <name type="scientific">Ustilago bromivora</name>
    <dbReference type="NCBI Taxonomy" id="307758"/>
    <lineage>
        <taxon>Eukaryota</taxon>
        <taxon>Fungi</taxon>
        <taxon>Dikarya</taxon>
        <taxon>Basidiomycota</taxon>
        <taxon>Ustilaginomycotina</taxon>
        <taxon>Ustilaginomycetes</taxon>
        <taxon>Ustilaginales</taxon>
        <taxon>Ustilaginaceae</taxon>
        <taxon>Ustilago</taxon>
    </lineage>
</organism>
<dbReference type="GO" id="GO:0006813">
    <property type="term" value="P:potassium ion transport"/>
    <property type="evidence" value="ECO:0007669"/>
    <property type="project" value="TreeGrafter"/>
</dbReference>
<accession>A0A1K0H0T5</accession>
<proteinExistence type="predicted"/>
<keyword evidence="2" id="KW-0812">Transmembrane</keyword>
<sequence length="326" mass="36735">MRLIAVPLARARPTSHPISTFVAQTASRAAEKAAAAAAAKQQDGSKASQLPLTTRMLNKASAFWIDLGRTDQKSTLGWKRRTYVLGERLMDRIEYQEWALKGIDPAMGPHLIHGRAKDENEQDPNEVKSAESGIPKLDHIPLLYPPSLLNPDRLMKSLNNLTDHRTPHHYRRFWYCVVGMPITIPFVLVPVVPNLPFFYLVYRAWSHWKAYKASQYLSNLIGQNRVQPTESKELDAIFSQPAPIAAPADSTSTEASTSEATNPAAEDERMLLLAHHIPTLMDKMQFPEWVRADLRRARLQVEKSVAENKLDELESSAEDVQPEKTQ</sequence>
<dbReference type="GO" id="GO:1902600">
    <property type="term" value="P:proton transmembrane transport"/>
    <property type="evidence" value="ECO:0007669"/>
    <property type="project" value="TreeGrafter"/>
</dbReference>
<evidence type="ECO:0000256" key="2">
    <source>
        <dbReference type="SAM" id="Phobius"/>
    </source>
</evidence>
<protein>
    <recommendedName>
        <fullName evidence="7">Mitochondrial K+-H+ exchange-related-domain-containing protein</fullName>
    </recommendedName>
</protein>
<dbReference type="AlphaFoldDB" id="A0A1K0H0T5"/>
<dbReference type="PANTHER" id="PTHR28062">
    <property type="entry name" value="K+-H+ EXCHANGE-LIKE PROTEIN"/>
    <property type="match status" value="1"/>
</dbReference>
<dbReference type="Pfam" id="PF10173">
    <property type="entry name" value="Mit_KHE1"/>
    <property type="match status" value="1"/>
</dbReference>
<evidence type="ECO:0000256" key="1">
    <source>
        <dbReference type="SAM" id="MobiDB-lite"/>
    </source>
</evidence>
<evidence type="ECO:0008006" key="7">
    <source>
        <dbReference type="Google" id="ProtNLM"/>
    </source>
</evidence>
<gene>
    <name evidence="4" type="ORF">UBRO2_04194</name>
    <name evidence="3" type="ORF">UBRO_00610</name>
</gene>
<dbReference type="Proteomes" id="UP000179920">
    <property type="component" value="Chromosome II"/>
</dbReference>
<dbReference type="OrthoDB" id="5562676at2759"/>
<evidence type="ECO:0000313" key="6">
    <source>
        <dbReference type="Proteomes" id="UP000658997"/>
    </source>
</evidence>
<feature type="transmembrane region" description="Helical" evidence="2">
    <location>
        <begin position="173"/>
        <end position="192"/>
    </location>
</feature>
<dbReference type="Proteomes" id="UP000658997">
    <property type="component" value="Unassembled WGS sequence"/>
</dbReference>
<name>A0A1K0H0T5_9BASI</name>
<reference evidence="5" key="2">
    <citation type="submission" date="2016-04" db="EMBL/GenBank/DDBJ databases">
        <authorList>
            <person name="Guldener U."/>
            <person name="Guldener U."/>
        </authorList>
    </citation>
    <scope>NUCLEOTIDE SEQUENCE [LARGE SCALE GENOMIC DNA]</scope>
    <source>
        <strain evidence="5">UB2112</strain>
    </source>
</reference>
<evidence type="ECO:0000313" key="5">
    <source>
        <dbReference type="Proteomes" id="UP000179920"/>
    </source>
</evidence>
<dbReference type="PANTHER" id="PTHR28062:SF1">
    <property type="entry name" value="TRANSMEMBRANE PROTEIN"/>
    <property type="match status" value="1"/>
</dbReference>